<name>A0A0K6S7F3_9ALVE</name>
<reference evidence="2" key="1">
    <citation type="submission" date="2014-11" db="EMBL/GenBank/DDBJ databases">
        <title>Molecular phylogeny of cliff fern family Woodsiaceae with morphological implications.</title>
        <authorList>
            <person name="Shao Y.-Z."/>
            <person name="Wei R."/>
            <person name="Zhang X.-C."/>
        </authorList>
    </citation>
    <scope>NUCLEOTIDE SEQUENCE</scope>
</reference>
<organism evidence="2">
    <name type="scientific">Chromera velia CCMP2878</name>
    <dbReference type="NCBI Taxonomy" id="1169474"/>
    <lineage>
        <taxon>Eukaryota</taxon>
        <taxon>Sar</taxon>
        <taxon>Alveolata</taxon>
        <taxon>Colpodellida</taxon>
        <taxon>Chromeraceae</taxon>
        <taxon>Chromera</taxon>
    </lineage>
</organism>
<accession>A0A0K6S7F3</accession>
<evidence type="ECO:0000256" key="1">
    <source>
        <dbReference type="SAM" id="MobiDB-lite"/>
    </source>
</evidence>
<feature type="compositionally biased region" description="Basic and acidic residues" evidence="1">
    <location>
        <begin position="419"/>
        <end position="434"/>
    </location>
</feature>
<gene>
    <name evidence="2" type="ORF">Cvel_19997.t1.CR1</name>
</gene>
<evidence type="ECO:0000313" key="2">
    <source>
        <dbReference type="EMBL" id="CUC09425.1"/>
    </source>
</evidence>
<feature type="compositionally biased region" description="Basic and acidic residues" evidence="1">
    <location>
        <begin position="541"/>
        <end position="554"/>
    </location>
</feature>
<feature type="compositionally biased region" description="Low complexity" evidence="1">
    <location>
        <begin position="470"/>
        <end position="483"/>
    </location>
</feature>
<dbReference type="VEuPathDB" id="CryptoDB:Cvel_19997"/>
<dbReference type="AlphaFoldDB" id="A0A0K6S7F3"/>
<sequence length="592" mass="67142">MEAGGGLAETLAATRVGIEVVLAQSLKEADAEGESAEEMEEKVNKLRKGAKGVQVSLWATVAPPTVLKGRLARLRGRAVVLYSKKSLRRQLNASATLHASWRSCIEEDTFQQHRIFLGDVGCYPYFLPSFTSVHEEQKQRMQKLSEKRKARKEKSQEGAENFEVYTVILDARDDWAVCRVGMRRWVGEGSSATAGVLCLAKRHEVPMQVSGEGLKFTTEIPRKSSRTDPWRVSGRKYVYLPDEGLRTGPGSVPRGVCCYRVEFRGKEGNPGERSVEWIPKLEKNNAKTAAIRSLVQEFHQKEGIPPYRDVIEDIVESKGGSYRVFFAPLQRIENAGHPNDLLKTRNAKGCNLPLPLQVALRESVILYRRERQSQSECWEDQLVRRRISEEETRERENLPEWLPPEWELVEGSVARRDVEGEGELDGHESDETTKKTKKGKRNEKRGPREEASVEDGLSTPAEEKTDQGKARSQVAASSSVSVSRRQKGPPSSHLKEGGKDAVSKAEGEREKVKKMRKEKTERDAEKSRDKGAKKLKKTKKTKEEREWNSEKEPEGEGELQGVRKRKWAEELDEEEFMSPPRPSRRRLEEDEE</sequence>
<feature type="compositionally biased region" description="Basic and acidic residues" evidence="1">
    <location>
        <begin position="493"/>
        <end position="511"/>
    </location>
</feature>
<feature type="compositionally biased region" description="Basic and acidic residues" evidence="1">
    <location>
        <begin position="518"/>
        <end position="532"/>
    </location>
</feature>
<protein>
    <submittedName>
        <fullName evidence="2">Uncharacterized protein</fullName>
    </submittedName>
</protein>
<dbReference type="EMBL" id="CDMZ01000841">
    <property type="protein sequence ID" value="CUC09425.1"/>
    <property type="molecule type" value="Genomic_DNA"/>
</dbReference>
<proteinExistence type="predicted"/>
<feature type="region of interest" description="Disordered" evidence="1">
    <location>
        <begin position="419"/>
        <end position="592"/>
    </location>
</feature>